<keyword evidence="2" id="KW-1185">Reference proteome</keyword>
<keyword evidence="1" id="KW-0548">Nucleotidyltransferase</keyword>
<sequence length="139" mass="15846">MVCLDDVLPHITAIINNSLRTAEVPTCFKNAIVKPFIKKTGLDENDLTNYRPVSNLPFMSNILEKAVLTQLLDHINRNGPTKTFHSAYKACHSTQTATLRIGNDILMQFDARNVCILPYSICPRPSTRWIMRCSLRDWK</sequence>
<dbReference type="AlphaFoldDB" id="A0AAV4FYS3"/>
<proteinExistence type="predicted"/>
<evidence type="ECO:0000313" key="2">
    <source>
        <dbReference type="Proteomes" id="UP000762676"/>
    </source>
</evidence>
<accession>A0AAV4FYS3</accession>
<name>A0AAV4FYS3_9GAST</name>
<dbReference type="PANTHER" id="PTHR47510:SF3">
    <property type="entry name" value="ENDO_EXONUCLEASE_PHOSPHATASE DOMAIN-CONTAINING PROTEIN"/>
    <property type="match status" value="1"/>
</dbReference>
<gene>
    <name evidence="1" type="ORF">ElyMa_003980700</name>
</gene>
<keyword evidence="1" id="KW-0695">RNA-directed DNA polymerase</keyword>
<dbReference type="PANTHER" id="PTHR47510">
    <property type="entry name" value="REVERSE TRANSCRIPTASE DOMAIN-CONTAINING PROTEIN"/>
    <property type="match status" value="1"/>
</dbReference>
<organism evidence="1 2">
    <name type="scientific">Elysia marginata</name>
    <dbReference type="NCBI Taxonomy" id="1093978"/>
    <lineage>
        <taxon>Eukaryota</taxon>
        <taxon>Metazoa</taxon>
        <taxon>Spiralia</taxon>
        <taxon>Lophotrochozoa</taxon>
        <taxon>Mollusca</taxon>
        <taxon>Gastropoda</taxon>
        <taxon>Heterobranchia</taxon>
        <taxon>Euthyneura</taxon>
        <taxon>Panpulmonata</taxon>
        <taxon>Sacoglossa</taxon>
        <taxon>Placobranchoidea</taxon>
        <taxon>Plakobranchidae</taxon>
        <taxon>Elysia</taxon>
    </lineage>
</organism>
<dbReference type="EMBL" id="BMAT01008102">
    <property type="protein sequence ID" value="GFR77905.1"/>
    <property type="molecule type" value="Genomic_DNA"/>
</dbReference>
<protein>
    <submittedName>
        <fullName evidence="1">Reverse transcriptase-like protein</fullName>
    </submittedName>
</protein>
<dbReference type="GO" id="GO:0003964">
    <property type="term" value="F:RNA-directed DNA polymerase activity"/>
    <property type="evidence" value="ECO:0007669"/>
    <property type="project" value="UniProtKB-KW"/>
</dbReference>
<evidence type="ECO:0000313" key="1">
    <source>
        <dbReference type="EMBL" id="GFR77905.1"/>
    </source>
</evidence>
<comment type="caution">
    <text evidence="1">The sequence shown here is derived from an EMBL/GenBank/DDBJ whole genome shotgun (WGS) entry which is preliminary data.</text>
</comment>
<reference evidence="1 2" key="1">
    <citation type="journal article" date="2021" name="Elife">
        <title>Chloroplast acquisition without the gene transfer in kleptoplastic sea slugs, Plakobranchus ocellatus.</title>
        <authorList>
            <person name="Maeda T."/>
            <person name="Takahashi S."/>
            <person name="Yoshida T."/>
            <person name="Shimamura S."/>
            <person name="Takaki Y."/>
            <person name="Nagai Y."/>
            <person name="Toyoda A."/>
            <person name="Suzuki Y."/>
            <person name="Arimoto A."/>
            <person name="Ishii H."/>
            <person name="Satoh N."/>
            <person name="Nishiyama T."/>
            <person name="Hasebe M."/>
            <person name="Maruyama T."/>
            <person name="Minagawa J."/>
            <person name="Obokata J."/>
            <person name="Shigenobu S."/>
        </authorList>
    </citation>
    <scope>NUCLEOTIDE SEQUENCE [LARGE SCALE GENOMIC DNA]</scope>
</reference>
<keyword evidence="1" id="KW-0808">Transferase</keyword>
<dbReference type="Proteomes" id="UP000762676">
    <property type="component" value="Unassembled WGS sequence"/>
</dbReference>